<comment type="caution">
    <text evidence="1">The sequence shown here is derived from an EMBL/GenBank/DDBJ whole genome shotgun (WGS) entry which is preliminary data.</text>
</comment>
<keyword evidence="2" id="KW-1185">Reference proteome</keyword>
<name>A0A0C2JM82_THEKT</name>
<sequence length="109" mass="12458">MSSTHHVSLPPQDSTFLTLLRPPRAFVNAILVHKPAVIEPVYLSNPYCRHVNIQRQPDYPMFGLSRQKQCCWDSGYSCFTLRAKSASSADAERIDKLLRTKDPELIWLS</sequence>
<dbReference type="EMBL" id="JWZT01002055">
    <property type="protein sequence ID" value="KII70488.1"/>
    <property type="molecule type" value="Genomic_DNA"/>
</dbReference>
<dbReference type="AlphaFoldDB" id="A0A0C2JM82"/>
<organism evidence="1 2">
    <name type="scientific">Thelohanellus kitauei</name>
    <name type="common">Myxosporean</name>
    <dbReference type="NCBI Taxonomy" id="669202"/>
    <lineage>
        <taxon>Eukaryota</taxon>
        <taxon>Metazoa</taxon>
        <taxon>Cnidaria</taxon>
        <taxon>Myxozoa</taxon>
        <taxon>Myxosporea</taxon>
        <taxon>Bivalvulida</taxon>
        <taxon>Platysporina</taxon>
        <taxon>Myxobolidae</taxon>
        <taxon>Thelohanellus</taxon>
    </lineage>
</organism>
<accession>A0A0C2JM82</accession>
<evidence type="ECO:0000313" key="1">
    <source>
        <dbReference type="EMBL" id="KII70488.1"/>
    </source>
</evidence>
<dbReference type="Proteomes" id="UP000031668">
    <property type="component" value="Unassembled WGS sequence"/>
</dbReference>
<protein>
    <submittedName>
        <fullName evidence="1">Uncharacterized protein</fullName>
    </submittedName>
</protein>
<gene>
    <name evidence="1" type="ORF">RF11_11824</name>
</gene>
<proteinExistence type="predicted"/>
<evidence type="ECO:0000313" key="2">
    <source>
        <dbReference type="Proteomes" id="UP000031668"/>
    </source>
</evidence>
<reference evidence="1 2" key="1">
    <citation type="journal article" date="2014" name="Genome Biol. Evol.">
        <title>The genome of the myxosporean Thelohanellus kitauei shows adaptations to nutrient acquisition within its fish host.</title>
        <authorList>
            <person name="Yang Y."/>
            <person name="Xiong J."/>
            <person name="Zhou Z."/>
            <person name="Huo F."/>
            <person name="Miao W."/>
            <person name="Ran C."/>
            <person name="Liu Y."/>
            <person name="Zhang J."/>
            <person name="Feng J."/>
            <person name="Wang M."/>
            <person name="Wang M."/>
            <person name="Wang L."/>
            <person name="Yao B."/>
        </authorList>
    </citation>
    <scope>NUCLEOTIDE SEQUENCE [LARGE SCALE GENOMIC DNA]</scope>
    <source>
        <strain evidence="1">Wuqing</strain>
    </source>
</reference>